<comment type="function">
    <text evidence="2">Participates in various redox reactions through the reversible oxidation of its active center dithiol to a disulfide and catalyzes dithiol-disulfide exchange reactions.</text>
</comment>
<sequence>MTVARGALVSVLAALVLAAVPSLAAADASVTTAGEVAVLTPETYEATVTDPSKDVLVAYTASWCGHCKALKPVFDDLAKTYAEEPDVVVSIVDADAHKAIGNKEDVKGYPTIKFFPRGADSSATVYEAGRDLESFVTYINKAAGTDVLPSGQVLPQAGVVESLRDGVSTFLAAAATERDTLKVAFEERLASLDARARKHGQYYLKVMDRVKAKGDAWLTTEKARLSGLLESAKPGVMTEAQMRNMRRRLNVIDYFIKALGQDVSDAAGDAADAAVGAAEPVADTAADIAAKAGGMAAQAGKAAAQAAADTLEAMNPEKEL</sequence>
<dbReference type="EC" id="5.3.4.1" evidence="4"/>
<feature type="domain" description="Thioredoxin" evidence="9">
    <location>
        <begin position="14"/>
        <end position="144"/>
    </location>
</feature>
<dbReference type="InterPro" id="IPR036249">
    <property type="entry name" value="Thioredoxin-like_sf"/>
</dbReference>
<gene>
    <name evidence="10" type="ORF">BU14_0371s0016</name>
</gene>
<dbReference type="OrthoDB" id="510at2759"/>
<dbReference type="SUPFAM" id="SSF47933">
    <property type="entry name" value="ERP29 C domain-like"/>
    <property type="match status" value="1"/>
</dbReference>
<dbReference type="SUPFAM" id="SSF52833">
    <property type="entry name" value="Thioredoxin-like"/>
    <property type="match status" value="1"/>
</dbReference>
<dbReference type="GO" id="GO:0003756">
    <property type="term" value="F:protein disulfide isomerase activity"/>
    <property type="evidence" value="ECO:0007669"/>
    <property type="project" value="UniProtKB-EC"/>
</dbReference>
<organism evidence="10 11">
    <name type="scientific">Porphyra umbilicalis</name>
    <name type="common">Purple laver</name>
    <name type="synonym">Red alga</name>
    <dbReference type="NCBI Taxonomy" id="2786"/>
    <lineage>
        <taxon>Eukaryota</taxon>
        <taxon>Rhodophyta</taxon>
        <taxon>Bangiophyceae</taxon>
        <taxon>Bangiales</taxon>
        <taxon>Bangiaceae</taxon>
        <taxon>Porphyra</taxon>
    </lineage>
</organism>
<evidence type="ECO:0000313" key="11">
    <source>
        <dbReference type="Proteomes" id="UP000218209"/>
    </source>
</evidence>
<dbReference type="InterPro" id="IPR011679">
    <property type="entry name" value="ERp29_C"/>
</dbReference>
<dbReference type="Gene3D" id="1.20.1150.12">
    <property type="entry name" value="Endoplasmic reticulum resident protein 29, C-terminal domain"/>
    <property type="match status" value="1"/>
</dbReference>
<reference evidence="10 11" key="1">
    <citation type="submission" date="2017-03" db="EMBL/GenBank/DDBJ databases">
        <title>WGS assembly of Porphyra umbilicalis.</title>
        <authorList>
            <person name="Brawley S.H."/>
            <person name="Blouin N.A."/>
            <person name="Ficko-Blean E."/>
            <person name="Wheeler G.L."/>
            <person name="Lohr M."/>
            <person name="Goodson H.V."/>
            <person name="Jenkins J.W."/>
            <person name="Blaby-Haas C.E."/>
            <person name="Helliwell K.E."/>
            <person name="Chan C."/>
            <person name="Marriage T."/>
            <person name="Bhattacharya D."/>
            <person name="Klein A.S."/>
            <person name="Badis Y."/>
            <person name="Brodie J."/>
            <person name="Cao Y."/>
            <person name="Collen J."/>
            <person name="Dittami S.M."/>
            <person name="Gachon C.M."/>
            <person name="Green B.R."/>
            <person name="Karpowicz S."/>
            <person name="Kim J.W."/>
            <person name="Kudahl U."/>
            <person name="Lin S."/>
            <person name="Michel G."/>
            <person name="Mittag M."/>
            <person name="Olson B.J."/>
            <person name="Pangilinan J."/>
            <person name="Peng Y."/>
            <person name="Qiu H."/>
            <person name="Shu S."/>
            <person name="Singer J.T."/>
            <person name="Smith A.G."/>
            <person name="Sprecher B.N."/>
            <person name="Wagner V."/>
            <person name="Wang W."/>
            <person name="Wang Z.-Y."/>
            <person name="Yan J."/>
            <person name="Yarish C."/>
            <person name="Zoeuner-Riek S."/>
            <person name="Zhuang Y."/>
            <person name="Zou Y."/>
            <person name="Lindquist E.A."/>
            <person name="Grimwood J."/>
            <person name="Barry K."/>
            <person name="Rokhsar D.S."/>
            <person name="Schmutz J."/>
            <person name="Stiller J.W."/>
            <person name="Grossman A.R."/>
            <person name="Prochnik S.E."/>
        </authorList>
    </citation>
    <scope>NUCLEOTIDE SEQUENCE [LARGE SCALE GENOMIC DNA]</scope>
    <source>
        <strain evidence="10">4086291</strain>
    </source>
</reference>
<dbReference type="InterPro" id="IPR013766">
    <property type="entry name" value="Thioredoxin_domain"/>
</dbReference>
<evidence type="ECO:0000256" key="2">
    <source>
        <dbReference type="ARBA" id="ARBA00003318"/>
    </source>
</evidence>
<dbReference type="PRINTS" id="PR00421">
    <property type="entry name" value="THIOREDOXIN"/>
</dbReference>
<dbReference type="Gene3D" id="3.40.30.10">
    <property type="entry name" value="Glutaredoxin"/>
    <property type="match status" value="1"/>
</dbReference>
<keyword evidence="11" id="KW-1185">Reference proteome</keyword>
<dbReference type="InterPro" id="IPR051063">
    <property type="entry name" value="PDI"/>
</dbReference>
<dbReference type="InterPro" id="IPR017937">
    <property type="entry name" value="Thioredoxin_CS"/>
</dbReference>
<dbReference type="Pfam" id="PF00085">
    <property type="entry name" value="Thioredoxin"/>
    <property type="match status" value="1"/>
</dbReference>
<dbReference type="AlphaFoldDB" id="A0A1X6NX83"/>
<name>A0A1X6NX83_PORUM</name>
<keyword evidence="6" id="KW-0413">Isomerase</keyword>
<dbReference type="Pfam" id="PF07749">
    <property type="entry name" value="ERp29"/>
    <property type="match status" value="1"/>
</dbReference>
<evidence type="ECO:0000259" key="9">
    <source>
        <dbReference type="PROSITE" id="PS51352"/>
    </source>
</evidence>
<protein>
    <recommendedName>
        <fullName evidence="4">protein disulfide-isomerase</fullName>
        <ecNumber evidence="4">5.3.4.1</ecNumber>
    </recommendedName>
</protein>
<evidence type="ECO:0000256" key="1">
    <source>
        <dbReference type="ARBA" id="ARBA00001182"/>
    </source>
</evidence>
<dbReference type="GO" id="GO:0006457">
    <property type="term" value="P:protein folding"/>
    <property type="evidence" value="ECO:0007669"/>
    <property type="project" value="TreeGrafter"/>
</dbReference>
<dbReference type="PANTHER" id="PTHR45672:SF11">
    <property type="entry name" value="PROTEIN DISULFIDE-ISOMERASE C17H9.14C"/>
    <property type="match status" value="1"/>
</dbReference>
<evidence type="ECO:0000256" key="6">
    <source>
        <dbReference type="ARBA" id="ARBA00023235"/>
    </source>
</evidence>
<dbReference type="PROSITE" id="PS51352">
    <property type="entry name" value="THIOREDOXIN_2"/>
    <property type="match status" value="1"/>
</dbReference>
<dbReference type="GO" id="GO:0005783">
    <property type="term" value="C:endoplasmic reticulum"/>
    <property type="evidence" value="ECO:0007669"/>
    <property type="project" value="InterPro"/>
</dbReference>
<comment type="catalytic activity">
    <reaction evidence="1">
        <text>Catalyzes the rearrangement of -S-S- bonds in proteins.</text>
        <dbReference type="EC" id="5.3.4.1"/>
    </reaction>
</comment>
<dbReference type="PROSITE" id="PS00194">
    <property type="entry name" value="THIOREDOXIN_1"/>
    <property type="match status" value="1"/>
</dbReference>
<dbReference type="InterPro" id="IPR036356">
    <property type="entry name" value="ERp29_C_sf"/>
</dbReference>
<keyword evidence="8" id="KW-0732">Signal</keyword>
<accession>A0A1X6NX83</accession>
<dbReference type="PANTHER" id="PTHR45672">
    <property type="entry name" value="PROTEIN DISULFIDE-ISOMERASE C17H9.14C-RELATED"/>
    <property type="match status" value="1"/>
</dbReference>
<evidence type="ECO:0000256" key="3">
    <source>
        <dbReference type="ARBA" id="ARBA00006347"/>
    </source>
</evidence>
<proteinExistence type="inferred from homology"/>
<dbReference type="Proteomes" id="UP000218209">
    <property type="component" value="Unassembled WGS sequence"/>
</dbReference>
<feature type="chain" id="PRO_5010885514" description="protein disulfide-isomerase" evidence="8">
    <location>
        <begin position="19"/>
        <end position="320"/>
    </location>
</feature>
<dbReference type="EMBL" id="KV919013">
    <property type="protein sequence ID" value="OSX73182.1"/>
    <property type="molecule type" value="Genomic_DNA"/>
</dbReference>
<keyword evidence="5" id="KW-1015">Disulfide bond</keyword>
<evidence type="ECO:0000256" key="7">
    <source>
        <dbReference type="ARBA" id="ARBA00023284"/>
    </source>
</evidence>
<evidence type="ECO:0000313" key="10">
    <source>
        <dbReference type="EMBL" id="OSX73182.1"/>
    </source>
</evidence>
<evidence type="ECO:0000256" key="4">
    <source>
        <dbReference type="ARBA" id="ARBA00012723"/>
    </source>
</evidence>
<evidence type="ECO:0000256" key="5">
    <source>
        <dbReference type="ARBA" id="ARBA00023157"/>
    </source>
</evidence>
<comment type="similarity">
    <text evidence="3">Belongs to the protein disulfide isomerase family.</text>
</comment>
<evidence type="ECO:0000256" key="8">
    <source>
        <dbReference type="SAM" id="SignalP"/>
    </source>
</evidence>
<keyword evidence="7" id="KW-0676">Redox-active center</keyword>
<feature type="signal peptide" evidence="8">
    <location>
        <begin position="1"/>
        <end position="18"/>
    </location>
</feature>